<accession>A0A2P8EI94</accession>
<evidence type="ECO:0000313" key="3">
    <source>
        <dbReference type="Proteomes" id="UP000242133"/>
    </source>
</evidence>
<dbReference type="EMBL" id="PYGI01000034">
    <property type="protein sequence ID" value="PSL09188.1"/>
    <property type="molecule type" value="Genomic_DNA"/>
</dbReference>
<reference evidence="2 3" key="1">
    <citation type="submission" date="2018-03" db="EMBL/GenBank/DDBJ databases">
        <title>Genomic Encyclopedia of Archaeal and Bacterial Type Strains, Phase II (KMG-II): from individual species to whole genera.</title>
        <authorList>
            <person name="Goeker M."/>
        </authorList>
    </citation>
    <scope>NUCLEOTIDE SEQUENCE [LARGE SCALE GENOMIC DNA]</scope>
    <source>
        <strain evidence="2 3">DSM 17586</strain>
    </source>
</reference>
<feature type="domain" description="Integrase catalytic" evidence="1">
    <location>
        <begin position="2"/>
        <end position="45"/>
    </location>
</feature>
<dbReference type="Proteomes" id="UP000242133">
    <property type="component" value="Unassembled WGS sequence"/>
</dbReference>
<keyword evidence="3" id="KW-1185">Reference proteome</keyword>
<feature type="non-terminal residue" evidence="2">
    <location>
        <position position="1"/>
    </location>
</feature>
<dbReference type="OrthoDB" id="9813126at2"/>
<gene>
    <name evidence="2" type="ORF">CLV44_1341</name>
</gene>
<dbReference type="InterPro" id="IPR050900">
    <property type="entry name" value="Transposase_IS3/IS150/IS904"/>
</dbReference>
<dbReference type="RefSeq" id="WP_146140033.1">
    <property type="nucleotide sequence ID" value="NZ_PYGI01000034.1"/>
</dbReference>
<comment type="caution">
    <text evidence="2">The sequence shown here is derived from an EMBL/GenBank/DDBJ whole genome shotgun (WGS) entry which is preliminary data.</text>
</comment>
<evidence type="ECO:0000313" key="2">
    <source>
        <dbReference type="EMBL" id="PSL09188.1"/>
    </source>
</evidence>
<name>A0A2P8EI94_9GAMM</name>
<sequence>LIYAEQYRSIDEAKSAIFEYIEVFYNRVRRHPALGYVSPAEFERKCA</sequence>
<dbReference type="InterPro" id="IPR001584">
    <property type="entry name" value="Integrase_cat-core"/>
</dbReference>
<dbReference type="PANTHER" id="PTHR46889:SF4">
    <property type="entry name" value="TRANSPOSASE INSO FOR INSERTION SEQUENCE ELEMENT IS911B-RELATED"/>
    <property type="match status" value="1"/>
</dbReference>
<proteinExistence type="predicted"/>
<dbReference type="PANTHER" id="PTHR46889">
    <property type="entry name" value="TRANSPOSASE INSF FOR INSERTION SEQUENCE IS3B-RELATED"/>
    <property type="match status" value="1"/>
</dbReference>
<dbReference type="GO" id="GO:0015074">
    <property type="term" value="P:DNA integration"/>
    <property type="evidence" value="ECO:0007669"/>
    <property type="project" value="InterPro"/>
</dbReference>
<evidence type="ECO:0000259" key="1">
    <source>
        <dbReference type="Pfam" id="PF13333"/>
    </source>
</evidence>
<dbReference type="Pfam" id="PF13333">
    <property type="entry name" value="rve_2"/>
    <property type="match status" value="1"/>
</dbReference>
<protein>
    <submittedName>
        <fullName evidence="2">Integrase-like protein</fullName>
    </submittedName>
</protein>
<organism evidence="2 3">
    <name type="scientific">Marinobacterium halophilum</name>
    <dbReference type="NCBI Taxonomy" id="267374"/>
    <lineage>
        <taxon>Bacteria</taxon>
        <taxon>Pseudomonadati</taxon>
        <taxon>Pseudomonadota</taxon>
        <taxon>Gammaproteobacteria</taxon>
        <taxon>Oceanospirillales</taxon>
        <taxon>Oceanospirillaceae</taxon>
        <taxon>Marinobacterium</taxon>
    </lineage>
</organism>
<dbReference type="AlphaFoldDB" id="A0A2P8EI94"/>